<feature type="transmembrane region" description="Helical" evidence="6">
    <location>
        <begin position="92"/>
        <end position="109"/>
    </location>
</feature>
<dbReference type="GO" id="GO:0017004">
    <property type="term" value="P:cytochrome complex assembly"/>
    <property type="evidence" value="ECO:0007669"/>
    <property type="project" value="InterPro"/>
</dbReference>
<evidence type="ECO:0000256" key="4">
    <source>
        <dbReference type="ARBA" id="ARBA00022989"/>
    </source>
</evidence>
<name>A0AAU9EGK7_9FIRM</name>
<dbReference type="AlphaFoldDB" id="A0AAU9EGK7"/>
<dbReference type="RefSeq" id="WP_338536876.1">
    <property type="nucleotide sequence ID" value="NZ_AP028654.1"/>
</dbReference>
<feature type="transmembrane region" description="Helical" evidence="6">
    <location>
        <begin position="7"/>
        <end position="35"/>
    </location>
</feature>
<keyword evidence="5 6" id="KW-0472">Membrane</keyword>
<dbReference type="EMBL" id="AP028654">
    <property type="protein sequence ID" value="BEP28563.1"/>
    <property type="molecule type" value="Genomic_DNA"/>
</dbReference>
<dbReference type="Proteomes" id="UP001321786">
    <property type="component" value="Chromosome"/>
</dbReference>
<evidence type="ECO:0000313" key="9">
    <source>
        <dbReference type="Proteomes" id="UP001321786"/>
    </source>
</evidence>
<feature type="transmembrane region" description="Helical" evidence="6">
    <location>
        <begin position="198"/>
        <end position="219"/>
    </location>
</feature>
<evidence type="ECO:0000256" key="5">
    <source>
        <dbReference type="ARBA" id="ARBA00023136"/>
    </source>
</evidence>
<dbReference type="InterPro" id="IPR051790">
    <property type="entry name" value="Cytochrome_c-biogenesis_DsbD"/>
</dbReference>
<evidence type="ECO:0000256" key="3">
    <source>
        <dbReference type="ARBA" id="ARBA00022692"/>
    </source>
</evidence>
<dbReference type="InterPro" id="IPR003834">
    <property type="entry name" value="Cyt_c_assmbl_TM_dom"/>
</dbReference>
<proteinExistence type="inferred from homology"/>
<accession>A0AAU9EGK7</accession>
<keyword evidence="4 6" id="KW-1133">Transmembrane helix</keyword>
<dbReference type="GO" id="GO:0016020">
    <property type="term" value="C:membrane"/>
    <property type="evidence" value="ECO:0007669"/>
    <property type="project" value="UniProtKB-SubCell"/>
</dbReference>
<keyword evidence="9" id="KW-1185">Reference proteome</keyword>
<evidence type="ECO:0000259" key="7">
    <source>
        <dbReference type="Pfam" id="PF02683"/>
    </source>
</evidence>
<dbReference type="PANTHER" id="PTHR31272">
    <property type="entry name" value="CYTOCHROME C-TYPE BIOGENESIS PROTEIN HI_1454-RELATED"/>
    <property type="match status" value="1"/>
</dbReference>
<protein>
    <submittedName>
        <fullName evidence="8">Cytochrome c biogenesis protein CcdA</fullName>
    </submittedName>
</protein>
<feature type="transmembrane region" description="Helical" evidence="6">
    <location>
        <begin position="129"/>
        <end position="152"/>
    </location>
</feature>
<reference evidence="8 9" key="1">
    <citation type="submission" date="2023-08" db="EMBL/GenBank/DDBJ databases">
        <title>Helicovermis profunda gen. nov., sp. nov., a novel mesophilic, fermentative bacterium within the Bacillota from a deep-sea hydrothermal vent chimney.</title>
        <authorList>
            <person name="Miyazaki U."/>
            <person name="Mizutani D."/>
            <person name="Hashimoto Y."/>
            <person name="Tame A."/>
            <person name="Sawayama S."/>
            <person name="Miyazaki J."/>
            <person name="Takai K."/>
            <person name="Nakagawa S."/>
        </authorList>
    </citation>
    <scope>NUCLEOTIDE SEQUENCE [LARGE SCALE GENOMIC DNA]</scope>
    <source>
        <strain evidence="8 9">S502</strain>
    </source>
</reference>
<dbReference type="PANTHER" id="PTHR31272:SF4">
    <property type="entry name" value="CYTOCHROME C-TYPE BIOGENESIS PROTEIN HI_1454-RELATED"/>
    <property type="match status" value="1"/>
</dbReference>
<feature type="transmembrane region" description="Helical" evidence="6">
    <location>
        <begin position="55"/>
        <end position="80"/>
    </location>
</feature>
<comment type="subcellular location">
    <subcellularLocation>
        <location evidence="1">Membrane</location>
        <topology evidence="1">Multi-pass membrane protein</topology>
    </subcellularLocation>
</comment>
<evidence type="ECO:0000313" key="8">
    <source>
        <dbReference type="EMBL" id="BEP28563.1"/>
    </source>
</evidence>
<keyword evidence="3 6" id="KW-0812">Transmembrane</keyword>
<organism evidence="8 9">
    <name type="scientific">Helicovermis profundi</name>
    <dbReference type="NCBI Taxonomy" id="3065157"/>
    <lineage>
        <taxon>Bacteria</taxon>
        <taxon>Bacillati</taxon>
        <taxon>Bacillota</taxon>
        <taxon>Clostridia</taxon>
        <taxon>Helicovermis</taxon>
    </lineage>
</organism>
<sequence length="230" mass="24676">MFGEISYGVAFVAGILSFLSPCILPLIPAYLMYIAGVSIESEAKAKRNIMITRTLSFVLGFTIVFLVMGASASLIGKLFVRYRDVFSKVSGLVIVLFGLNLIGILNLTILTKTKKAKSPKNVTSLLGSLLMGVAFAAGWTPCFGPVLASILFYAGSSSNLIKGVLLLGVYSLGMAVPFVLTAMFFSKATSLLTKTEKYAHIFTKAAGVILIVFGLLVFFDKIISISRLFV</sequence>
<comment type="similarity">
    <text evidence="2">Belongs to the DsbD family.</text>
</comment>
<feature type="domain" description="Cytochrome C biogenesis protein transmembrane" evidence="7">
    <location>
        <begin position="9"/>
        <end position="216"/>
    </location>
</feature>
<evidence type="ECO:0000256" key="6">
    <source>
        <dbReference type="SAM" id="Phobius"/>
    </source>
</evidence>
<gene>
    <name evidence="8" type="ORF">HLPR_08940</name>
</gene>
<dbReference type="Pfam" id="PF02683">
    <property type="entry name" value="DsbD_TM"/>
    <property type="match status" value="1"/>
</dbReference>
<evidence type="ECO:0000256" key="2">
    <source>
        <dbReference type="ARBA" id="ARBA00006143"/>
    </source>
</evidence>
<evidence type="ECO:0000256" key="1">
    <source>
        <dbReference type="ARBA" id="ARBA00004141"/>
    </source>
</evidence>
<feature type="transmembrane region" description="Helical" evidence="6">
    <location>
        <begin position="164"/>
        <end position="186"/>
    </location>
</feature>
<dbReference type="KEGG" id="hprf:HLPR_08940"/>